<protein>
    <recommendedName>
        <fullName evidence="1">Double-GTPase 2 domain-containing protein</fullName>
    </recommendedName>
</protein>
<dbReference type="EMBL" id="CP042910">
    <property type="protein sequence ID" value="QEG18233.1"/>
    <property type="molecule type" value="Genomic_DNA"/>
</dbReference>
<feature type="domain" description="Double-GTPase 2" evidence="1">
    <location>
        <begin position="102"/>
        <end position="239"/>
    </location>
</feature>
<evidence type="ECO:0000259" key="1">
    <source>
        <dbReference type="Pfam" id="PF19993"/>
    </source>
</evidence>
<gene>
    <name evidence="2" type="ORF">GmarT_41190</name>
</gene>
<dbReference type="Proteomes" id="UP000322887">
    <property type="component" value="Chromosome"/>
</dbReference>
<keyword evidence="3" id="KW-1185">Reference proteome</keyword>
<dbReference type="RefSeq" id="WP_002646733.1">
    <property type="nucleotide sequence ID" value="NZ_CP042910.1"/>
</dbReference>
<dbReference type="InterPro" id="IPR045528">
    <property type="entry name" value="DO-GTPase2"/>
</dbReference>
<evidence type="ECO:0000313" key="3">
    <source>
        <dbReference type="Proteomes" id="UP000322887"/>
    </source>
</evidence>
<reference evidence="2 3" key="1">
    <citation type="submission" date="2019-08" db="EMBL/GenBank/DDBJ databases">
        <title>Deep-cultivation of Planctomycetes and their phenomic and genomic characterization uncovers novel biology.</title>
        <authorList>
            <person name="Wiegand S."/>
            <person name="Jogler M."/>
            <person name="Boedeker C."/>
            <person name="Pinto D."/>
            <person name="Vollmers J."/>
            <person name="Rivas-Marin E."/>
            <person name="Kohn T."/>
            <person name="Peeters S.H."/>
            <person name="Heuer A."/>
            <person name="Rast P."/>
            <person name="Oberbeckmann S."/>
            <person name="Bunk B."/>
            <person name="Jeske O."/>
            <person name="Meyerdierks A."/>
            <person name="Storesund J.E."/>
            <person name="Kallscheuer N."/>
            <person name="Luecker S."/>
            <person name="Lage O.M."/>
            <person name="Pohl T."/>
            <person name="Merkel B.J."/>
            <person name="Hornburger P."/>
            <person name="Mueller R.-W."/>
            <person name="Bruemmer F."/>
            <person name="Labrenz M."/>
            <person name="Spormann A.M."/>
            <person name="Op den Camp H."/>
            <person name="Overmann J."/>
            <person name="Amann R."/>
            <person name="Jetten M.S.M."/>
            <person name="Mascher T."/>
            <person name="Medema M.H."/>
            <person name="Devos D.P."/>
            <person name="Kaster A.-K."/>
            <person name="Ovreas L."/>
            <person name="Rohde M."/>
            <person name="Galperin M.Y."/>
            <person name="Jogler C."/>
        </authorList>
    </citation>
    <scope>NUCLEOTIDE SEQUENCE [LARGE SCALE GENOMIC DNA]</scope>
    <source>
        <strain evidence="2 3">DSM 8797</strain>
    </source>
</reference>
<name>A0ABX5YRP0_9PLAN</name>
<sequence>MKNWVKNHIVNLVCPYCFDQFKLKKAPYRCGNLACSGRTPDPDLTAHWPQMAIGAQGKVLDPHSAKRGQVICDQCARVTGDRICPTCHMTLPATFGQCENAIISVIGAKNSGKSHYIATLVEELRNRVGPALNFTLSPQDDLTIERFARDFRDPLYREGRALDTTRSGRTDTSVQMPMVFNLQIGGKNLFGQRNIKRTVTLVFFDAAGEDLRSEATMETVNRYIYRSSGIILLLDPRQFPQVLCQLPDPPDPGEESIETRDILSRVANVVRKGKNLSPTQMIKTPIAAAFSKFDEIEPLIDPTLNVLSSRSMKRQYDSAEAAAINDEIESLLAMWKQSGLVNDIKSWFSKVTFCGISSLGCKKNQDGTVPRLAPRRVEDPFLWLMHGIGCFRDS</sequence>
<evidence type="ECO:0000313" key="2">
    <source>
        <dbReference type="EMBL" id="QEG18233.1"/>
    </source>
</evidence>
<dbReference type="SUPFAM" id="SSF52540">
    <property type="entry name" value="P-loop containing nucleoside triphosphate hydrolases"/>
    <property type="match status" value="1"/>
</dbReference>
<organism evidence="2 3">
    <name type="scientific">Gimesia maris</name>
    <dbReference type="NCBI Taxonomy" id="122"/>
    <lineage>
        <taxon>Bacteria</taxon>
        <taxon>Pseudomonadati</taxon>
        <taxon>Planctomycetota</taxon>
        <taxon>Planctomycetia</taxon>
        <taxon>Planctomycetales</taxon>
        <taxon>Planctomycetaceae</taxon>
        <taxon>Gimesia</taxon>
    </lineage>
</organism>
<dbReference type="InterPro" id="IPR027417">
    <property type="entry name" value="P-loop_NTPase"/>
</dbReference>
<accession>A0ABX5YRP0</accession>
<proteinExistence type="predicted"/>
<dbReference type="Pfam" id="PF19993">
    <property type="entry name" value="DO-GTPase2"/>
    <property type="match status" value="1"/>
</dbReference>
<dbReference type="GeneID" id="98648600"/>